<dbReference type="GO" id="GO:0000103">
    <property type="term" value="P:sulfate assimilation"/>
    <property type="evidence" value="ECO:0007669"/>
    <property type="project" value="InterPro"/>
</dbReference>
<dbReference type="InterPro" id="IPR050480">
    <property type="entry name" value="CysZ-like"/>
</dbReference>
<feature type="transmembrane region" description="Helical" evidence="11">
    <location>
        <begin position="69"/>
        <end position="102"/>
    </location>
</feature>
<keyword evidence="4 11" id="KW-0997">Cell inner membrane</keyword>
<evidence type="ECO:0000256" key="8">
    <source>
        <dbReference type="ARBA" id="ARBA00023032"/>
    </source>
</evidence>
<dbReference type="InterPro" id="IPR059112">
    <property type="entry name" value="CysZ/EI24"/>
</dbReference>
<keyword evidence="7 11" id="KW-1133">Transmembrane helix</keyword>
<keyword evidence="2 11" id="KW-0813">Transport</keyword>
<evidence type="ECO:0000256" key="3">
    <source>
        <dbReference type="ARBA" id="ARBA00022475"/>
    </source>
</evidence>
<keyword evidence="8 11" id="KW-0764">Sulfate transport</keyword>
<keyword evidence="9 11" id="KW-0472">Membrane</keyword>
<feature type="transmembrane region" description="Helical" evidence="11">
    <location>
        <begin position="204"/>
        <end position="229"/>
    </location>
</feature>
<dbReference type="Pfam" id="PF07264">
    <property type="entry name" value="EI24"/>
    <property type="match status" value="1"/>
</dbReference>
<organism evidence="12 13">
    <name type="scientific">Hahella chejuensis (strain KCTC 2396)</name>
    <dbReference type="NCBI Taxonomy" id="349521"/>
    <lineage>
        <taxon>Bacteria</taxon>
        <taxon>Pseudomonadati</taxon>
        <taxon>Pseudomonadota</taxon>
        <taxon>Gammaproteobacteria</taxon>
        <taxon>Oceanospirillales</taxon>
        <taxon>Hahellaceae</taxon>
        <taxon>Hahella</taxon>
    </lineage>
</organism>
<evidence type="ECO:0000256" key="6">
    <source>
        <dbReference type="ARBA" id="ARBA00022692"/>
    </source>
</evidence>
<sequence length="257" mass="29134">MKLFAKGFNDLLEGFRLIQHPKLRVFVIIPLIINILVFVGFIWGMSAYFSGWVDAMVSWLPDWLSFLRWLVWLVFAILVGVLVFYTFVFVATLVGAPFYGLLAEQTQKLLTGKEVDEDTPWKQVIMNIPASVWREIKKLLYYLPRALGLLLLSFIPVVNLVSPLLWAVFSSWIMALEFVDYPADNNKRKIDDVIRFMRERRSRTLGFGLGVWGSTLIPIVNLVSMQAAVAGGVKFWLEEHGQLPKANPASGAGVAVR</sequence>
<evidence type="ECO:0000256" key="5">
    <source>
        <dbReference type="ARBA" id="ARBA00022605"/>
    </source>
</evidence>
<dbReference type="PANTHER" id="PTHR37468">
    <property type="entry name" value="SULFATE TRANSPORTER CYSZ"/>
    <property type="match status" value="1"/>
</dbReference>
<evidence type="ECO:0000256" key="7">
    <source>
        <dbReference type="ARBA" id="ARBA00022989"/>
    </source>
</evidence>
<dbReference type="InterPro" id="IPR022985">
    <property type="entry name" value="Sulfate_CysZ"/>
</dbReference>
<dbReference type="OrthoDB" id="5292355at2"/>
<keyword evidence="3 11" id="KW-1003">Cell membrane</keyword>
<dbReference type="AlphaFoldDB" id="Q2SNV9"/>
<comment type="function">
    <text evidence="11">High affinity, high specificity proton-dependent sulfate transporter, which mediates sulfate uptake. Provides the sulfur source for the cysteine synthesis pathway.</text>
</comment>
<evidence type="ECO:0000256" key="10">
    <source>
        <dbReference type="ARBA" id="ARBA00023192"/>
    </source>
</evidence>
<name>Q2SNV9_HAHCH</name>
<evidence type="ECO:0000313" key="13">
    <source>
        <dbReference type="Proteomes" id="UP000000238"/>
    </source>
</evidence>
<dbReference type="Proteomes" id="UP000000238">
    <property type="component" value="Chromosome"/>
</dbReference>
<dbReference type="KEGG" id="hch:HCH_00768"/>
<comment type="subcellular location">
    <subcellularLocation>
        <location evidence="11">Cell inner membrane</location>
        <topology evidence="11">Multi-pass membrane protein</topology>
    </subcellularLocation>
    <subcellularLocation>
        <location evidence="1">Membrane</location>
        <topology evidence="1">Multi-pass membrane protein</topology>
    </subcellularLocation>
</comment>
<dbReference type="EMBL" id="CP000155">
    <property type="protein sequence ID" value="ABC27665.1"/>
    <property type="molecule type" value="Genomic_DNA"/>
</dbReference>
<proteinExistence type="inferred from homology"/>
<evidence type="ECO:0000256" key="2">
    <source>
        <dbReference type="ARBA" id="ARBA00022448"/>
    </source>
</evidence>
<dbReference type="RefSeq" id="WP_011394742.1">
    <property type="nucleotide sequence ID" value="NC_007645.1"/>
</dbReference>
<evidence type="ECO:0000256" key="9">
    <source>
        <dbReference type="ARBA" id="ARBA00023136"/>
    </source>
</evidence>
<accession>Q2SNV9</accession>
<feature type="transmembrane region" description="Helical" evidence="11">
    <location>
        <begin position="25"/>
        <end position="49"/>
    </location>
</feature>
<keyword evidence="5 11" id="KW-0028">Amino-acid biosynthesis</keyword>
<gene>
    <name evidence="11" type="primary">cysZ</name>
    <name evidence="12" type="ordered locus">HCH_00768</name>
</gene>
<dbReference type="STRING" id="349521.HCH_00768"/>
<feature type="transmembrane region" description="Helical" evidence="11">
    <location>
        <begin position="139"/>
        <end position="158"/>
    </location>
</feature>
<reference evidence="12 13" key="1">
    <citation type="journal article" date="2005" name="Nucleic Acids Res.">
        <title>Genomic blueprint of Hahella chejuensis, a marine microbe producing an algicidal agent.</title>
        <authorList>
            <person name="Jeong H."/>
            <person name="Yim J.H."/>
            <person name="Lee C."/>
            <person name="Choi S.-H."/>
            <person name="Park Y.K."/>
            <person name="Yoon S.H."/>
            <person name="Hur C.-G."/>
            <person name="Kang H.-Y."/>
            <person name="Kim D."/>
            <person name="Lee H.H."/>
            <person name="Park K.H."/>
            <person name="Park S.-H."/>
            <person name="Park H.-S."/>
            <person name="Lee H.K."/>
            <person name="Oh T.K."/>
            <person name="Kim J.F."/>
        </authorList>
    </citation>
    <scope>NUCLEOTIDE SEQUENCE [LARGE SCALE GENOMIC DNA]</scope>
    <source>
        <strain evidence="12 13">KCTC 2396</strain>
    </source>
</reference>
<dbReference type="GO" id="GO:0009675">
    <property type="term" value="F:high-affinity sulfate:proton symporter activity"/>
    <property type="evidence" value="ECO:0007669"/>
    <property type="project" value="TreeGrafter"/>
</dbReference>
<comment type="similarity">
    <text evidence="11">Belongs to the CysZ family.</text>
</comment>
<dbReference type="HOGENOM" id="CLU_070331_1_0_6"/>
<evidence type="ECO:0000313" key="12">
    <source>
        <dbReference type="EMBL" id="ABC27665.1"/>
    </source>
</evidence>
<dbReference type="eggNOG" id="COG2981">
    <property type="taxonomic scope" value="Bacteria"/>
</dbReference>
<evidence type="ECO:0000256" key="1">
    <source>
        <dbReference type="ARBA" id="ARBA00004141"/>
    </source>
</evidence>
<dbReference type="HAMAP" id="MF_00468">
    <property type="entry name" value="CysZ"/>
    <property type="match status" value="1"/>
</dbReference>
<dbReference type="PANTHER" id="PTHR37468:SF1">
    <property type="entry name" value="SULFATE TRANSPORTER CYSZ"/>
    <property type="match status" value="1"/>
</dbReference>
<keyword evidence="13" id="KW-1185">Reference proteome</keyword>
<protein>
    <recommendedName>
        <fullName evidence="11">Sulfate transporter CysZ</fullName>
    </recommendedName>
</protein>
<dbReference type="GO" id="GO:0019344">
    <property type="term" value="P:cysteine biosynthetic process"/>
    <property type="evidence" value="ECO:0007669"/>
    <property type="project" value="UniProtKB-UniRule"/>
</dbReference>
<dbReference type="NCBIfam" id="NF003433">
    <property type="entry name" value="PRK04949.1"/>
    <property type="match status" value="1"/>
</dbReference>
<dbReference type="GO" id="GO:0005886">
    <property type="term" value="C:plasma membrane"/>
    <property type="evidence" value="ECO:0007669"/>
    <property type="project" value="UniProtKB-SubCell"/>
</dbReference>
<evidence type="ECO:0000256" key="4">
    <source>
        <dbReference type="ARBA" id="ARBA00022519"/>
    </source>
</evidence>
<keyword evidence="10 11" id="KW-0198">Cysteine biosynthesis</keyword>
<evidence type="ECO:0000256" key="11">
    <source>
        <dbReference type="HAMAP-Rule" id="MF_00468"/>
    </source>
</evidence>
<keyword evidence="6 11" id="KW-0812">Transmembrane</keyword>